<dbReference type="PANTHER" id="PTHR14619:SF1">
    <property type="entry name" value="PROTEIN NDNF"/>
    <property type="match status" value="1"/>
</dbReference>
<evidence type="ECO:0000256" key="2">
    <source>
        <dbReference type="ARBA" id="ARBA00022525"/>
    </source>
</evidence>
<evidence type="ECO:0000256" key="1">
    <source>
        <dbReference type="ARBA" id="ARBA00004613"/>
    </source>
</evidence>
<protein>
    <recommendedName>
        <fullName evidence="4">Neuron-derived neurotrophic factor N-terminal domain-containing protein</fullName>
    </recommendedName>
</protein>
<keyword evidence="6" id="KW-1185">Reference proteome</keyword>
<evidence type="ECO:0000259" key="4">
    <source>
        <dbReference type="Pfam" id="PF24354"/>
    </source>
</evidence>
<dbReference type="Proteomes" id="UP001176940">
    <property type="component" value="Unassembled WGS sequence"/>
</dbReference>
<name>A0ABN9M5J2_9NEOB</name>
<dbReference type="PANTHER" id="PTHR14619">
    <property type="entry name" value="NEURON-DERIVED NEUROTROPHIC FACTOR"/>
    <property type="match status" value="1"/>
</dbReference>
<reference evidence="5" key="1">
    <citation type="submission" date="2023-07" db="EMBL/GenBank/DDBJ databases">
        <authorList>
            <person name="Stuckert A."/>
        </authorList>
    </citation>
    <scope>NUCLEOTIDE SEQUENCE</scope>
</reference>
<dbReference type="EMBL" id="CAUEEQ010038500">
    <property type="protein sequence ID" value="CAJ0954410.1"/>
    <property type="molecule type" value="Genomic_DNA"/>
</dbReference>
<organism evidence="5 6">
    <name type="scientific">Ranitomeya imitator</name>
    <name type="common">mimic poison frog</name>
    <dbReference type="NCBI Taxonomy" id="111125"/>
    <lineage>
        <taxon>Eukaryota</taxon>
        <taxon>Metazoa</taxon>
        <taxon>Chordata</taxon>
        <taxon>Craniata</taxon>
        <taxon>Vertebrata</taxon>
        <taxon>Euteleostomi</taxon>
        <taxon>Amphibia</taxon>
        <taxon>Batrachia</taxon>
        <taxon>Anura</taxon>
        <taxon>Neobatrachia</taxon>
        <taxon>Hyloidea</taxon>
        <taxon>Dendrobatidae</taxon>
        <taxon>Dendrobatinae</taxon>
        <taxon>Ranitomeya</taxon>
    </lineage>
</organism>
<proteinExistence type="predicted"/>
<evidence type="ECO:0000313" key="5">
    <source>
        <dbReference type="EMBL" id="CAJ0954410.1"/>
    </source>
</evidence>
<dbReference type="InterPro" id="IPR019326">
    <property type="entry name" value="NDNF"/>
</dbReference>
<dbReference type="Pfam" id="PF24354">
    <property type="entry name" value="NDNF_N"/>
    <property type="match status" value="1"/>
</dbReference>
<accession>A0ABN9M5J2</accession>
<feature type="domain" description="Neuron-derived neurotrophic factor N-terminal" evidence="4">
    <location>
        <begin position="220"/>
        <end position="326"/>
    </location>
</feature>
<evidence type="ECO:0000256" key="3">
    <source>
        <dbReference type="ARBA" id="ARBA00022737"/>
    </source>
</evidence>
<gene>
    <name evidence="5" type="ORF">RIMI_LOCUS14725693</name>
</gene>
<evidence type="ECO:0000313" key="6">
    <source>
        <dbReference type="Proteomes" id="UP001176940"/>
    </source>
</evidence>
<keyword evidence="3" id="KW-0677">Repeat</keyword>
<dbReference type="InterPro" id="IPR056225">
    <property type="entry name" value="NDNF_N"/>
</dbReference>
<sequence>MAAPYSPVMIWWFRNNMRQALKEVGYDAHIAIYYEEFSAGFYHQSQDCNNRMLLSHWYITLILLPICLNGQKLPTRDEELFQMQIKDKTMFHDSSVVPDGAEINGYLFRDNPKRPLLMHPMILFALAAAAWHWLLQDIVPVYQIKGISKLVKLCLPKVQCFCDSLTSPPSERQRCALLSSCTGCEPESRAVTSPLCFPAPRQYKRRAEKPRAQRWRTDGCRYFFVVEEDNTPLSVIVTPCDAPLEWKLTLQELPEEASGEGSGEPEPLEQQKQQIMNEEGTELFSYKGNDVEYFVSTNSPSGLYQLELISTEKDTHFKVYALQHQNLISLTQNYPMIQELM</sequence>
<comment type="caution">
    <text evidence="5">The sequence shown here is derived from an EMBL/GenBank/DDBJ whole genome shotgun (WGS) entry which is preliminary data.</text>
</comment>
<keyword evidence="2" id="KW-0964">Secreted</keyword>
<comment type="subcellular location">
    <subcellularLocation>
        <location evidence="1">Secreted</location>
    </subcellularLocation>
</comment>